<keyword evidence="2" id="KW-1185">Reference proteome</keyword>
<proteinExistence type="predicted"/>
<accession>A0A1I4YII5</accession>
<dbReference type="RefSeq" id="WP_177186897.1">
    <property type="nucleotide sequence ID" value="NZ_FOVJ01000001.1"/>
</dbReference>
<dbReference type="AlphaFoldDB" id="A0A1I4YII5"/>
<name>A0A1I4YII5_9PROT</name>
<dbReference type="EMBL" id="FOVJ01000001">
    <property type="protein sequence ID" value="SFN37836.1"/>
    <property type="molecule type" value="Genomic_DNA"/>
</dbReference>
<organism evidence="1 2">
    <name type="scientific">Nitrosospira briensis</name>
    <dbReference type="NCBI Taxonomy" id="35799"/>
    <lineage>
        <taxon>Bacteria</taxon>
        <taxon>Pseudomonadati</taxon>
        <taxon>Pseudomonadota</taxon>
        <taxon>Betaproteobacteria</taxon>
        <taxon>Nitrosomonadales</taxon>
        <taxon>Nitrosomonadaceae</taxon>
        <taxon>Nitrosospira</taxon>
    </lineage>
</organism>
<gene>
    <name evidence="1" type="ORF">SAMN05216386_0716</name>
</gene>
<evidence type="ECO:0000313" key="2">
    <source>
        <dbReference type="Proteomes" id="UP000183107"/>
    </source>
</evidence>
<sequence>MIGLSRNAKKMVPSGFRIAADGSGKQQKCNIGSGVQPDRFDRIEGNIFSTL</sequence>
<evidence type="ECO:0000313" key="1">
    <source>
        <dbReference type="EMBL" id="SFN37836.1"/>
    </source>
</evidence>
<reference evidence="2" key="1">
    <citation type="submission" date="2016-10" db="EMBL/GenBank/DDBJ databases">
        <authorList>
            <person name="Varghese N."/>
        </authorList>
    </citation>
    <scope>NUCLEOTIDE SEQUENCE [LARGE SCALE GENOMIC DNA]</scope>
    <source>
        <strain evidence="2">Nsp8</strain>
    </source>
</reference>
<protein>
    <submittedName>
        <fullName evidence="1">Uncharacterized protein</fullName>
    </submittedName>
</protein>
<dbReference type="Proteomes" id="UP000183107">
    <property type="component" value="Unassembled WGS sequence"/>
</dbReference>